<protein>
    <recommendedName>
        <fullName evidence="3">Replication factor A C-terminal domain-containing protein</fullName>
    </recommendedName>
</protein>
<dbReference type="PANTHER" id="PTHR47184">
    <property type="entry name" value="PHOSPHATIDYLINOSITOL 3-AND 4-KINASE FAMILY PROTEIN-RELATED"/>
    <property type="match status" value="1"/>
</dbReference>
<dbReference type="PANTHER" id="PTHR47184:SF2">
    <property type="entry name" value="SYMPLEKIN"/>
    <property type="match status" value="1"/>
</dbReference>
<sequence length="652" mass="73551">MDRRIFPVMQIDQTHGKHWTATVQILECHHVQHMTKDDSEYKRIMMMDQDGTTMTGLIFSDYLGHYATIFSQFHKYNISGATVIRNDPKFSVGSYPFSWILTKSTLVEEIPERIPTTIPWSLEFTKFSRLHAYAESENLQNVRGIVLQCLPSQEHGVDLVTRRDIIIINEEKILLHVTLWKEFDEHEGRMLEAIRQPPLIFGLRLKVTTFNSISLTTRPNTAFMINPPVSVSEDLQLRKWYLDNRTEIDELLRMENHKNTELLLPYPPDDVILSIGVVTASPNIFKTAWIKGRLGLSAKGRRFSYTGCSNCHKALEADTTWVVMCPSCKVVSDIEAMIRATVTITDESGSIEAMLTTPHIEKFLLFNPEEVKTNEEIGMDIHNDIAAALELSEVVAFVQSKIEEMFGNTIRNHLKVAKVQFLLQLKCMQQLLTATTDIYPTSSSKSFKPIDSFSNAVHANIIQTIGTFPSMVDFIMEILSDIVTKQPVIKAPLVSYATQPDLRSSLPRSVLVVLGIAQDSQSVSHAQKALSLILKHNHNHRPFLFAVVVGAGVLSPLGGVDTDDGFLIGTILDVESKSEEGWQRFHTSSFNTHNSICCYTQTSYTRAAYLHHHLDRVRVRVLYAYTSGSSAMPDCRIGEYLSKQQAAAFSTP</sequence>
<proteinExistence type="predicted"/>
<gene>
    <name evidence="1" type="ORF">LVIROSA_LOCUS35960</name>
</gene>
<evidence type="ECO:0000313" key="1">
    <source>
        <dbReference type="EMBL" id="CAH1450536.1"/>
    </source>
</evidence>
<comment type="caution">
    <text evidence="1">The sequence shown here is derived from an EMBL/GenBank/DDBJ whole genome shotgun (WGS) entry which is preliminary data.</text>
</comment>
<dbReference type="InterPro" id="IPR012340">
    <property type="entry name" value="NA-bd_OB-fold"/>
</dbReference>
<dbReference type="Gene3D" id="2.40.50.140">
    <property type="entry name" value="Nucleic acid-binding proteins"/>
    <property type="match status" value="3"/>
</dbReference>
<reference evidence="1 2" key="1">
    <citation type="submission" date="2022-01" db="EMBL/GenBank/DDBJ databases">
        <authorList>
            <person name="Xiong W."/>
            <person name="Schranz E."/>
        </authorList>
    </citation>
    <scope>NUCLEOTIDE SEQUENCE [LARGE SCALE GENOMIC DNA]</scope>
</reference>
<organism evidence="1 2">
    <name type="scientific">Lactuca virosa</name>
    <dbReference type="NCBI Taxonomy" id="75947"/>
    <lineage>
        <taxon>Eukaryota</taxon>
        <taxon>Viridiplantae</taxon>
        <taxon>Streptophyta</taxon>
        <taxon>Embryophyta</taxon>
        <taxon>Tracheophyta</taxon>
        <taxon>Spermatophyta</taxon>
        <taxon>Magnoliopsida</taxon>
        <taxon>eudicotyledons</taxon>
        <taxon>Gunneridae</taxon>
        <taxon>Pentapetalae</taxon>
        <taxon>asterids</taxon>
        <taxon>campanulids</taxon>
        <taxon>Asterales</taxon>
        <taxon>Asteraceae</taxon>
        <taxon>Cichorioideae</taxon>
        <taxon>Cichorieae</taxon>
        <taxon>Lactucinae</taxon>
        <taxon>Lactuca</taxon>
    </lineage>
</organism>
<name>A0AAU9PJP1_9ASTR</name>
<dbReference type="SUPFAM" id="SSF50249">
    <property type="entry name" value="Nucleic acid-binding proteins"/>
    <property type="match status" value="2"/>
</dbReference>
<evidence type="ECO:0008006" key="3">
    <source>
        <dbReference type="Google" id="ProtNLM"/>
    </source>
</evidence>
<keyword evidence="2" id="KW-1185">Reference proteome</keyword>
<evidence type="ECO:0000313" key="2">
    <source>
        <dbReference type="Proteomes" id="UP001157418"/>
    </source>
</evidence>
<accession>A0AAU9PJP1</accession>
<dbReference type="AlphaFoldDB" id="A0AAU9PJP1"/>
<dbReference type="Proteomes" id="UP001157418">
    <property type="component" value="Unassembled WGS sequence"/>
</dbReference>
<dbReference type="EMBL" id="CAKMRJ010005634">
    <property type="protein sequence ID" value="CAH1450536.1"/>
    <property type="molecule type" value="Genomic_DNA"/>
</dbReference>